<evidence type="ECO:0000313" key="2">
    <source>
        <dbReference type="Proteomes" id="UP001346149"/>
    </source>
</evidence>
<comment type="caution">
    <text evidence="1">The sequence shown here is derived from an EMBL/GenBank/DDBJ whole genome shotgun (WGS) entry which is preliminary data.</text>
</comment>
<accession>A0AAN7LAB3</accession>
<name>A0AAN7LAB3_TRANT</name>
<reference evidence="1 2" key="1">
    <citation type="journal article" date="2023" name="Hortic Res">
        <title>Pangenome of water caltrop reveals structural variations and asymmetric subgenome divergence after allopolyploidization.</title>
        <authorList>
            <person name="Zhang X."/>
            <person name="Chen Y."/>
            <person name="Wang L."/>
            <person name="Yuan Y."/>
            <person name="Fang M."/>
            <person name="Shi L."/>
            <person name="Lu R."/>
            <person name="Comes H.P."/>
            <person name="Ma Y."/>
            <person name="Chen Y."/>
            <person name="Huang G."/>
            <person name="Zhou Y."/>
            <person name="Zheng Z."/>
            <person name="Qiu Y."/>
        </authorList>
    </citation>
    <scope>NUCLEOTIDE SEQUENCE [LARGE SCALE GENOMIC DNA]</scope>
    <source>
        <strain evidence="1">F231</strain>
    </source>
</reference>
<dbReference type="AlphaFoldDB" id="A0AAN7LAB3"/>
<evidence type="ECO:0000313" key="1">
    <source>
        <dbReference type="EMBL" id="KAK4779198.1"/>
    </source>
</evidence>
<organism evidence="1 2">
    <name type="scientific">Trapa natans</name>
    <name type="common">Water chestnut</name>
    <dbReference type="NCBI Taxonomy" id="22666"/>
    <lineage>
        <taxon>Eukaryota</taxon>
        <taxon>Viridiplantae</taxon>
        <taxon>Streptophyta</taxon>
        <taxon>Embryophyta</taxon>
        <taxon>Tracheophyta</taxon>
        <taxon>Spermatophyta</taxon>
        <taxon>Magnoliopsida</taxon>
        <taxon>eudicotyledons</taxon>
        <taxon>Gunneridae</taxon>
        <taxon>Pentapetalae</taxon>
        <taxon>rosids</taxon>
        <taxon>malvids</taxon>
        <taxon>Myrtales</taxon>
        <taxon>Lythraceae</taxon>
        <taxon>Trapa</taxon>
    </lineage>
</organism>
<sequence length="113" mass="12974">MVEWVELLIYGSHRTIPPEEKKLRKGDRVVACIYQELHLLNLVYPLFGLKGALRFALPLMTCYSLPLLFLFVFLTLCACSSSTAYIISENFLIAYLCSRIDALRMWLSHGSEQ</sequence>
<dbReference type="Proteomes" id="UP001346149">
    <property type="component" value="Unassembled WGS sequence"/>
</dbReference>
<proteinExistence type="predicted"/>
<dbReference type="EMBL" id="JAXQNO010000017">
    <property type="protein sequence ID" value="KAK4779198.1"/>
    <property type="molecule type" value="Genomic_DNA"/>
</dbReference>
<keyword evidence="2" id="KW-1185">Reference proteome</keyword>
<gene>
    <name evidence="1" type="ORF">SAY86_006726</name>
</gene>
<protein>
    <submittedName>
        <fullName evidence="1">Uncharacterized protein</fullName>
    </submittedName>
</protein>